<organism evidence="2 3">
    <name type="scientific">Nonomuraea rosea</name>
    <dbReference type="NCBI Taxonomy" id="638574"/>
    <lineage>
        <taxon>Bacteria</taxon>
        <taxon>Bacillati</taxon>
        <taxon>Actinomycetota</taxon>
        <taxon>Actinomycetes</taxon>
        <taxon>Streptosporangiales</taxon>
        <taxon>Streptosporangiaceae</taxon>
        <taxon>Nonomuraea</taxon>
    </lineage>
</organism>
<evidence type="ECO:0000256" key="1">
    <source>
        <dbReference type="SAM" id="Phobius"/>
    </source>
</evidence>
<name>A0ABP6V7Z9_9ACTN</name>
<gene>
    <name evidence="2" type="ORF">GCM10022419_004510</name>
</gene>
<dbReference type="EMBL" id="BAABDQ010000001">
    <property type="protein sequence ID" value="GAA3528782.1"/>
    <property type="molecule type" value="Genomic_DNA"/>
</dbReference>
<keyword evidence="1" id="KW-0472">Membrane</keyword>
<proteinExistence type="predicted"/>
<protein>
    <submittedName>
        <fullName evidence="2">Uncharacterized protein</fullName>
    </submittedName>
</protein>
<dbReference type="Proteomes" id="UP001500630">
    <property type="component" value="Unassembled WGS sequence"/>
</dbReference>
<keyword evidence="3" id="KW-1185">Reference proteome</keyword>
<keyword evidence="1" id="KW-1133">Transmembrane helix</keyword>
<accession>A0ABP6V7Z9</accession>
<feature type="transmembrane region" description="Helical" evidence="1">
    <location>
        <begin position="79"/>
        <end position="97"/>
    </location>
</feature>
<sequence>MTDANGTGLSETPLTKALEVAVPVCAGPPVGTGQLARIHTLEVSPAVTRSGLSWTWIVGLVVVVVGLGVPVAVLLGVPALVAGVVGVPLAVGVGVGVDSAEAEQPVRPTMTMAPAYATRLTLSTGRHPTFAVLHQASTQNVDVAPPDTHNFWVNP</sequence>
<keyword evidence="1" id="KW-0812">Transmembrane</keyword>
<evidence type="ECO:0000313" key="2">
    <source>
        <dbReference type="EMBL" id="GAA3528782.1"/>
    </source>
</evidence>
<feature type="transmembrane region" description="Helical" evidence="1">
    <location>
        <begin position="54"/>
        <end position="73"/>
    </location>
</feature>
<evidence type="ECO:0000313" key="3">
    <source>
        <dbReference type="Proteomes" id="UP001500630"/>
    </source>
</evidence>
<reference evidence="3" key="1">
    <citation type="journal article" date="2019" name="Int. J. Syst. Evol. Microbiol.">
        <title>The Global Catalogue of Microorganisms (GCM) 10K type strain sequencing project: providing services to taxonomists for standard genome sequencing and annotation.</title>
        <authorList>
            <consortium name="The Broad Institute Genomics Platform"/>
            <consortium name="The Broad Institute Genome Sequencing Center for Infectious Disease"/>
            <person name="Wu L."/>
            <person name="Ma J."/>
        </authorList>
    </citation>
    <scope>NUCLEOTIDE SEQUENCE [LARGE SCALE GENOMIC DNA]</scope>
    <source>
        <strain evidence="3">JCM 17326</strain>
    </source>
</reference>
<comment type="caution">
    <text evidence="2">The sequence shown here is derived from an EMBL/GenBank/DDBJ whole genome shotgun (WGS) entry which is preliminary data.</text>
</comment>